<feature type="transmembrane region" description="Helical" evidence="1">
    <location>
        <begin position="197"/>
        <end position="215"/>
    </location>
</feature>
<dbReference type="RefSeq" id="WP_109572648.1">
    <property type="nucleotide sequence ID" value="NZ_UHJL01000002.1"/>
</dbReference>
<name>A0A380S4A2_FIBSU</name>
<feature type="transmembrane region" description="Helical" evidence="1">
    <location>
        <begin position="313"/>
        <end position="332"/>
    </location>
</feature>
<dbReference type="Proteomes" id="UP000255423">
    <property type="component" value="Unassembled WGS sequence"/>
</dbReference>
<protein>
    <recommendedName>
        <fullName evidence="4">Glycosyltransferase RgtA/B/C/D-like domain-containing protein</fullName>
    </recommendedName>
</protein>
<gene>
    <name evidence="2" type="ORF">SAMN05661053_1443</name>
</gene>
<proteinExistence type="predicted"/>
<feature type="transmembrane region" description="Helical" evidence="1">
    <location>
        <begin position="154"/>
        <end position="169"/>
    </location>
</feature>
<feature type="transmembrane region" description="Helical" evidence="1">
    <location>
        <begin position="360"/>
        <end position="380"/>
    </location>
</feature>
<evidence type="ECO:0008006" key="4">
    <source>
        <dbReference type="Google" id="ProtNLM"/>
    </source>
</evidence>
<sequence length="559" mass="64643">MFRKLRKNSLLLALALNLVFLLVYLVLSSDSYAALDDFFMAAVLEGAYDGLSDTHLFFVNSIYGFLLKPLYLLFSSVGWYYIFEVIEVFAAFTIFTYVLLKRLDLEVGLILSLVLLCCVSPDFYFQLSFTQNGALLTASGVLLFLMNLRTPRRLWFICGLLLFVLGFVMRKESFLLGVPYVAFFAFLSLVKKVNLKILLITVLSSAVVLLGLYYFEKSQYIEPKYKYYASYQGPRATFVDGGFFDVNAFYDELAESGYEKTNAQAIRTWLFYDTEIFHLDSLPRLLNAVENTRYELNWSRTAIRIVQEIANGFKNTSVWCWAVFCLLILFYSKRKFEYYPWISLGIISIEILYLCMVNRLVYRVESGIWLYAIAFTIVYLPQESLSSFCNQWLKKVAIVVACFLAFAFAIMEQPQLQRAKIIGGGYGGQKDWSEFYEYAKNNKDKAFVMNFGQYKALGEYLKIPSYKALGPGGLSNIFPLGYWNAYLSGMLRQQDRYNLQNPLKDFINPNVYMVESEKNMFLTAKTFYETNYKSQLNSEIVKKFGDIKVVKYTVKENEK</sequence>
<feature type="transmembrane region" description="Helical" evidence="1">
    <location>
        <begin position="174"/>
        <end position="191"/>
    </location>
</feature>
<evidence type="ECO:0000256" key="1">
    <source>
        <dbReference type="SAM" id="Phobius"/>
    </source>
</evidence>
<feature type="transmembrane region" description="Helical" evidence="1">
    <location>
        <begin position="132"/>
        <end position="148"/>
    </location>
</feature>
<feature type="transmembrane region" description="Helical" evidence="1">
    <location>
        <begin position="392"/>
        <end position="411"/>
    </location>
</feature>
<feature type="transmembrane region" description="Helical" evidence="1">
    <location>
        <begin position="338"/>
        <end position="355"/>
    </location>
</feature>
<keyword evidence="1" id="KW-1133">Transmembrane helix</keyword>
<dbReference type="EMBL" id="UHJL01000002">
    <property type="protein sequence ID" value="SUQ24052.1"/>
    <property type="molecule type" value="Genomic_DNA"/>
</dbReference>
<feature type="transmembrane region" description="Helical" evidence="1">
    <location>
        <begin position="57"/>
        <end position="74"/>
    </location>
</feature>
<reference evidence="2 3" key="1">
    <citation type="submission" date="2017-08" db="EMBL/GenBank/DDBJ databases">
        <authorList>
            <person name="de Groot N.N."/>
        </authorList>
    </citation>
    <scope>NUCLEOTIDE SEQUENCE [LARGE SCALE GENOMIC DNA]</scope>
    <source>
        <strain evidence="2 3">HM2</strain>
    </source>
</reference>
<evidence type="ECO:0000313" key="3">
    <source>
        <dbReference type="Proteomes" id="UP000255423"/>
    </source>
</evidence>
<keyword evidence="1" id="KW-0812">Transmembrane</keyword>
<accession>A0A380S4A2</accession>
<organism evidence="2 3">
    <name type="scientific">Fibrobacter succinogenes</name>
    <name type="common">Bacteroides succinogenes</name>
    <dbReference type="NCBI Taxonomy" id="833"/>
    <lineage>
        <taxon>Bacteria</taxon>
        <taxon>Pseudomonadati</taxon>
        <taxon>Fibrobacterota</taxon>
        <taxon>Fibrobacteria</taxon>
        <taxon>Fibrobacterales</taxon>
        <taxon>Fibrobacteraceae</taxon>
        <taxon>Fibrobacter</taxon>
    </lineage>
</organism>
<keyword evidence="1" id="KW-0472">Membrane</keyword>
<evidence type="ECO:0000313" key="2">
    <source>
        <dbReference type="EMBL" id="SUQ24052.1"/>
    </source>
</evidence>
<dbReference type="AlphaFoldDB" id="A0A380S4A2"/>
<feature type="transmembrane region" description="Helical" evidence="1">
    <location>
        <begin position="81"/>
        <end position="100"/>
    </location>
</feature>